<evidence type="ECO:0000313" key="2">
    <source>
        <dbReference type="Proteomes" id="UP000179076"/>
    </source>
</evidence>
<dbReference type="EMBL" id="MFSP01000024">
    <property type="protein sequence ID" value="OGI69250.1"/>
    <property type="molecule type" value="Genomic_DNA"/>
</dbReference>
<proteinExistence type="predicted"/>
<organism evidence="1 2">
    <name type="scientific">Candidatus Muproteobacteria bacterium RBG_16_60_9</name>
    <dbReference type="NCBI Taxonomy" id="1817755"/>
    <lineage>
        <taxon>Bacteria</taxon>
        <taxon>Pseudomonadati</taxon>
        <taxon>Pseudomonadota</taxon>
        <taxon>Candidatus Muproteobacteria</taxon>
    </lineage>
</organism>
<name>A0A1F6VHY4_9PROT</name>
<dbReference type="AlphaFoldDB" id="A0A1F6VHY4"/>
<reference evidence="1 2" key="1">
    <citation type="journal article" date="2016" name="Nat. Commun.">
        <title>Thousands of microbial genomes shed light on interconnected biogeochemical processes in an aquifer system.</title>
        <authorList>
            <person name="Anantharaman K."/>
            <person name="Brown C.T."/>
            <person name="Hug L.A."/>
            <person name="Sharon I."/>
            <person name="Castelle C.J."/>
            <person name="Probst A.J."/>
            <person name="Thomas B.C."/>
            <person name="Singh A."/>
            <person name="Wilkins M.J."/>
            <person name="Karaoz U."/>
            <person name="Brodie E.L."/>
            <person name="Williams K.H."/>
            <person name="Hubbard S.S."/>
            <person name="Banfield J.F."/>
        </authorList>
    </citation>
    <scope>NUCLEOTIDE SEQUENCE [LARGE SCALE GENOMIC DNA]</scope>
</reference>
<comment type="caution">
    <text evidence="1">The sequence shown here is derived from an EMBL/GenBank/DDBJ whole genome shotgun (WGS) entry which is preliminary data.</text>
</comment>
<accession>A0A1F6VHY4</accession>
<sequence length="94" mass="10481">MYLIKDLYLQHSDDALTFEEQREFYTAQGQLIATKRENLTEQLTKPGYYTASVPLAIPRGAPAGTYRVVTRLIATPAQGQAQTLATASSEFRVQ</sequence>
<dbReference type="Proteomes" id="UP000179076">
    <property type="component" value="Unassembled WGS sequence"/>
</dbReference>
<protein>
    <submittedName>
        <fullName evidence="1">Uncharacterized protein</fullName>
    </submittedName>
</protein>
<gene>
    <name evidence="1" type="ORF">A2W18_02290</name>
</gene>
<evidence type="ECO:0000313" key="1">
    <source>
        <dbReference type="EMBL" id="OGI69250.1"/>
    </source>
</evidence>